<evidence type="ECO:0000256" key="4">
    <source>
        <dbReference type="ARBA" id="ARBA00012579"/>
    </source>
</evidence>
<proteinExistence type="inferred from homology"/>
<evidence type="ECO:0000256" key="6">
    <source>
        <dbReference type="ARBA" id="ARBA00023229"/>
    </source>
</evidence>
<keyword evidence="6 8" id="KW-0414">Isoprene biosynthesis</keyword>
<comment type="caution">
    <text evidence="8">Lacks conserved residue(s) required for the propagation of feature annotation.</text>
</comment>
<evidence type="ECO:0000259" key="10">
    <source>
        <dbReference type="Pfam" id="PF02542"/>
    </source>
</evidence>
<dbReference type="PROSITE" id="PS01350">
    <property type="entry name" value="ISPF"/>
    <property type="match status" value="1"/>
</dbReference>
<feature type="binding site" evidence="8">
    <location>
        <position position="45"/>
    </location>
    <ligand>
        <name>a divalent metal cation</name>
        <dbReference type="ChEBI" id="CHEBI:60240"/>
    </ligand>
</feature>
<comment type="cofactor">
    <cofactor evidence="8">
        <name>a divalent metal cation</name>
        <dbReference type="ChEBI" id="CHEBI:60240"/>
    </cofactor>
    <text evidence="8">Binds 1 divalent metal cation per subunit.</text>
</comment>
<dbReference type="SUPFAM" id="SSF69765">
    <property type="entry name" value="IpsF-like"/>
    <property type="match status" value="1"/>
</dbReference>
<feature type="binding site" evidence="8">
    <location>
        <begin position="64"/>
        <end position="68"/>
    </location>
    <ligand>
        <name>4-CDP-2-C-methyl-D-erythritol 2-phosphate</name>
        <dbReference type="ChEBI" id="CHEBI:57919"/>
    </ligand>
</feature>
<dbReference type="InterPro" id="IPR003526">
    <property type="entry name" value="MECDP_synthase"/>
</dbReference>
<feature type="binding site" evidence="8">
    <location>
        <position position="144"/>
    </location>
    <ligand>
        <name>4-CDP-2-C-methyl-D-erythritol 2-phosphate</name>
        <dbReference type="ChEBI" id="CHEBI:57919"/>
    </ligand>
</feature>
<feature type="binding site" evidence="8">
    <location>
        <begin position="59"/>
        <end position="61"/>
    </location>
    <ligand>
        <name>4-CDP-2-C-methyl-D-erythritol 2-phosphate</name>
        <dbReference type="ChEBI" id="CHEBI:57919"/>
    </ligand>
</feature>
<feature type="site" description="Transition state stabilizer" evidence="8">
    <location>
        <position position="37"/>
    </location>
</feature>
<dbReference type="AlphaFoldDB" id="A0A1G7TYV1"/>
<dbReference type="NCBIfam" id="TIGR00151">
    <property type="entry name" value="ispF"/>
    <property type="match status" value="1"/>
</dbReference>
<evidence type="ECO:0000256" key="3">
    <source>
        <dbReference type="ARBA" id="ARBA00008480"/>
    </source>
</evidence>
<keyword evidence="5 8" id="KW-0479">Metal-binding</keyword>
<dbReference type="UniPathway" id="UPA00056">
    <property type="reaction ID" value="UER00095"/>
</dbReference>
<dbReference type="GO" id="GO:0008685">
    <property type="term" value="F:2-C-methyl-D-erythritol 2,4-cyclodiphosphate synthase activity"/>
    <property type="evidence" value="ECO:0007669"/>
    <property type="project" value="UniProtKB-UniRule"/>
</dbReference>
<feature type="binding site" evidence="8">
    <location>
        <position position="11"/>
    </location>
    <ligand>
        <name>a divalent metal cation</name>
        <dbReference type="ChEBI" id="CHEBI:60240"/>
    </ligand>
</feature>
<dbReference type="InterPro" id="IPR020555">
    <property type="entry name" value="MECDP_synthase_CS"/>
</dbReference>
<dbReference type="PANTHER" id="PTHR43181">
    <property type="entry name" value="2-C-METHYL-D-ERYTHRITOL 2,4-CYCLODIPHOSPHATE SYNTHASE, CHLOROPLASTIC"/>
    <property type="match status" value="1"/>
</dbReference>
<comment type="function">
    <text evidence="8">Involved in the biosynthesis of isopentenyl diphosphate (IPP) and dimethylallyl diphosphate (DMAPP), two major building blocks of isoprenoid compounds. Catalyzes the conversion of 4-diphosphocytidyl-2-C-methyl-D-erythritol 2-phosphate (CDP-ME2P) to 2-C-methyl-D-erythritol 2,4-cyclodiphosphate (ME-CPP) with a corresponding release of cytidine 5-monophosphate (CMP).</text>
</comment>
<organism evidence="11 12">
    <name type="scientific">Thermoanaerobacter thermohydrosulfuricus</name>
    <name type="common">Clostridium thermohydrosulfuricum</name>
    <dbReference type="NCBI Taxonomy" id="1516"/>
    <lineage>
        <taxon>Bacteria</taxon>
        <taxon>Bacillati</taxon>
        <taxon>Bacillota</taxon>
        <taxon>Clostridia</taxon>
        <taxon>Thermoanaerobacterales</taxon>
        <taxon>Thermoanaerobacteraceae</taxon>
        <taxon>Thermoanaerobacter</taxon>
    </lineage>
</organism>
<comment type="similarity">
    <text evidence="3 8 9">Belongs to the IspF family.</text>
</comment>
<gene>
    <name evidence="8" type="primary">ispF</name>
    <name evidence="11" type="ORF">SAMN04244560_02296</name>
</gene>
<protein>
    <recommendedName>
        <fullName evidence="4 8">2-C-methyl-D-erythritol 2,4-cyclodiphosphate synthase</fullName>
        <shortName evidence="8">MECDP-synthase</shortName>
        <shortName evidence="8">MECPP-synthase</shortName>
        <shortName evidence="8">MECPS</shortName>
        <ecNumber evidence="4 8">4.6.1.12</ecNumber>
    </recommendedName>
</protein>
<comment type="subunit">
    <text evidence="8">Homotrimer.</text>
</comment>
<sequence length="165" mass="18220">MVEVRVGLGYDVHKFEKGRKLILGGVEIPHDKGLAGHSDADVLIHALIDAILGAAGLGDIGEHFPDTEIAYKDIDSSLLLKKVLAIIENKFRVNNVDCIIVAQRPKLSPYKEQIRIKLSELLKIEKERINVKAKTEEGLGFTGRQEGIKAYVIVSLEELGVDIKK</sequence>
<dbReference type="GO" id="GO:0019288">
    <property type="term" value="P:isopentenyl diphosphate biosynthetic process, methylerythritol 4-phosphate pathway"/>
    <property type="evidence" value="ECO:0007669"/>
    <property type="project" value="UniProtKB-UniRule"/>
</dbReference>
<dbReference type="EC" id="4.6.1.12" evidence="4 8"/>
<dbReference type="Proteomes" id="UP000183404">
    <property type="component" value="Unassembled WGS sequence"/>
</dbReference>
<dbReference type="PANTHER" id="PTHR43181:SF1">
    <property type="entry name" value="2-C-METHYL-D-ERYTHRITOL 2,4-CYCLODIPHOSPHATE SYNTHASE, CHLOROPLASTIC"/>
    <property type="match status" value="1"/>
</dbReference>
<reference evidence="11 12" key="1">
    <citation type="submission" date="2016-10" db="EMBL/GenBank/DDBJ databases">
        <authorList>
            <person name="de Groot N.N."/>
        </authorList>
    </citation>
    <scope>NUCLEOTIDE SEQUENCE [LARGE SCALE GENOMIC DNA]</scope>
    <source>
        <strain evidence="11 12">DSM 569</strain>
    </source>
</reference>
<feature type="binding site" evidence="8">
    <location>
        <begin position="37"/>
        <end position="38"/>
    </location>
    <ligand>
        <name>4-CDP-2-C-methyl-D-erythritol 2-phosphate</name>
        <dbReference type="ChEBI" id="CHEBI:57919"/>
    </ligand>
</feature>
<dbReference type="GO" id="GO:0046872">
    <property type="term" value="F:metal ion binding"/>
    <property type="evidence" value="ECO:0007669"/>
    <property type="project" value="UniProtKB-KW"/>
</dbReference>
<feature type="binding site" evidence="8">
    <location>
        <begin position="11"/>
        <end position="13"/>
    </location>
    <ligand>
        <name>4-CDP-2-C-methyl-D-erythritol 2-phosphate</name>
        <dbReference type="ChEBI" id="CHEBI:57919"/>
    </ligand>
</feature>
<name>A0A1G7TYV1_THETY</name>
<dbReference type="HAMAP" id="MF_00107">
    <property type="entry name" value="IspF"/>
    <property type="match status" value="1"/>
</dbReference>
<dbReference type="InterPro" id="IPR036571">
    <property type="entry name" value="MECDP_synthase_sf"/>
</dbReference>
<evidence type="ECO:0000313" key="12">
    <source>
        <dbReference type="Proteomes" id="UP000183404"/>
    </source>
</evidence>
<feature type="binding site" evidence="8">
    <location>
        <position position="141"/>
    </location>
    <ligand>
        <name>4-CDP-2-C-methyl-D-erythritol 2-phosphate</name>
        <dbReference type="ChEBI" id="CHEBI:57919"/>
    </ligand>
</feature>
<dbReference type="CDD" id="cd00554">
    <property type="entry name" value="MECDP_synthase"/>
    <property type="match status" value="1"/>
</dbReference>
<dbReference type="Pfam" id="PF02542">
    <property type="entry name" value="YgbB"/>
    <property type="match status" value="1"/>
</dbReference>
<dbReference type="EMBL" id="FNBS01000071">
    <property type="protein sequence ID" value="SDG40555.1"/>
    <property type="molecule type" value="Genomic_DNA"/>
</dbReference>
<accession>A0A1G7TYV1</accession>
<feature type="site" description="Transition state stabilizer" evidence="8">
    <location>
        <position position="135"/>
    </location>
</feature>
<dbReference type="FunFam" id="3.30.1330.50:FF:000001">
    <property type="entry name" value="2-C-methyl-D-erythritol 2,4-cyclodiphosphate synthase"/>
    <property type="match status" value="1"/>
</dbReference>
<evidence type="ECO:0000256" key="2">
    <source>
        <dbReference type="ARBA" id="ARBA00004709"/>
    </source>
</evidence>
<evidence type="ECO:0000313" key="11">
    <source>
        <dbReference type="EMBL" id="SDG40555.1"/>
    </source>
</evidence>
<evidence type="ECO:0000256" key="7">
    <source>
        <dbReference type="ARBA" id="ARBA00023239"/>
    </source>
</evidence>
<feature type="domain" description="2-C-methyl-D-erythritol 2,4-cyclodiphosphate synthase" evidence="10">
    <location>
        <begin position="4"/>
        <end position="156"/>
    </location>
</feature>
<evidence type="ECO:0000256" key="5">
    <source>
        <dbReference type="ARBA" id="ARBA00022723"/>
    </source>
</evidence>
<evidence type="ECO:0000256" key="8">
    <source>
        <dbReference type="HAMAP-Rule" id="MF_00107"/>
    </source>
</evidence>
<feature type="binding site" evidence="8">
    <location>
        <position position="13"/>
    </location>
    <ligand>
        <name>a divalent metal cation</name>
        <dbReference type="ChEBI" id="CHEBI:60240"/>
    </ligand>
</feature>
<keyword evidence="7 8" id="KW-0456">Lyase</keyword>
<comment type="catalytic activity">
    <reaction evidence="1 8 9">
        <text>4-CDP-2-C-methyl-D-erythritol 2-phosphate = 2-C-methyl-D-erythritol 2,4-cyclic diphosphate + CMP</text>
        <dbReference type="Rhea" id="RHEA:23864"/>
        <dbReference type="ChEBI" id="CHEBI:57919"/>
        <dbReference type="ChEBI" id="CHEBI:58483"/>
        <dbReference type="ChEBI" id="CHEBI:60377"/>
        <dbReference type="EC" id="4.6.1.12"/>
    </reaction>
</comment>
<dbReference type="GO" id="GO:0016114">
    <property type="term" value="P:terpenoid biosynthetic process"/>
    <property type="evidence" value="ECO:0007669"/>
    <property type="project" value="InterPro"/>
</dbReference>
<comment type="pathway">
    <text evidence="2 8">Isoprenoid biosynthesis; isopentenyl diphosphate biosynthesis via DXP pathway; isopentenyl diphosphate from 1-deoxy-D-xylulose 5-phosphate: step 4/6.</text>
</comment>
<dbReference type="Gene3D" id="3.30.1330.50">
    <property type="entry name" value="2-C-methyl-D-erythritol 2,4-cyclodiphosphate synthase"/>
    <property type="match status" value="1"/>
</dbReference>
<evidence type="ECO:0000256" key="9">
    <source>
        <dbReference type="RuleBase" id="RU004395"/>
    </source>
</evidence>
<dbReference type="RefSeq" id="WP_004404878.1">
    <property type="nucleotide sequence ID" value="NZ_FNBS01000071.1"/>
</dbReference>
<evidence type="ECO:0000256" key="1">
    <source>
        <dbReference type="ARBA" id="ARBA00000200"/>
    </source>
</evidence>